<sequence>MFKSIRNSLGLSPTKRPALLSEEGDSPSRTRDDTNNHSEPSIWGRLEVMGKSGKVKSGLNLLERDCTIGRSTDNDVRLCELNVSRHACRIHFLRPGKAQLELLGTNHVTINGSHILPLPDSDEPVSVFLTSGDLIELSKYRFRFSYAAYDTSAASTSQLQSVYVPVSPAEKGRQSLQGLATPDGKRRKVRTSLVRAADVETPSKARETFARLDALDAAPDSQGLTSFSQPRTTLVQLTPRPSLTNLSLDSGSPLQRHMFGSGEPVMLTEDSLKSMEKSLGLISVGQEIAGYGEEDGVQEELVVIDEDDEEDAIEQKGEVESSGAANDAFYARDTPQSPDEVAAKKERRRSSFLGRAWPFSSPQGFYGAERQNEADQDQPSTPERISKEEQEHGEAVAEEEVDDSEEEQEADQSDILSPRLPRSLSSPGRLGSPSFHISSRRKVSLRTKTLLRSSAALVERMAASQSDSFLAVAKSEEQGRPSSPLASREEEVDYEDDEDDEDEVDKSLSLVEEGDEDYGDNEQAEQGEEEHEPAHPVYELPSESQSARDEEPLAVNPAAIASVEDSSNAVSEESEQTQEHQPSIMVPSLSRPTSRSSKRLSMPAFVGRRRSLFGLGIFPRGQTSSEAEDVVGKVDEMFAKAQGSASSVDSAYEASSSGSASPDVGYQSMLTVASCENLKGPAREALRYLLSNKSKATSPAIGSDSGDASQHAAGASTANGGLRSLMLGRQEPMLLQRARTSKRSSLILAPGTPTMEGLRSVSPQGGATPDMAFLRHVFALPKEETDTDPQLRALRYLFAEHESVLSRADETGGEGFFDGEALALLMATPAAQRTLVSAASRVARLTPTESAQQAAAVIEIPTDASSSLVHVQDVASPSQAASMRRGNAQQSPSSLLGGGDDNDVVLGDETPSYKKTRRGCRGGRRRSRNFSPSIDLGAFDVETSLGDVDLPQVIPEEPLSAEPETEAEVQQPEAPAQQSSLTQGPLAPSTPAGSPSKSRAVRVSRQETGTKPLAAAEVLKRNLSSRGRQALTPATTANTRTTARAGKAQFAADSAPGEEENTSTQAEQEVTASPAKPTRARSTRRAADVPAQPQAGDDEEATSARPVRHGARRAESSRPAAEEVASSPVKPVTRKTSTRGAAGRKQRSEAAEEDEVDPQHQLPASEPALPVSTRSRRGAREVAPAPPAAAAAPTPARSTRAQKPKSTTTSTRGRSRHESDNEDDQNDHDDNEDEDDNNQEAERALRRSTRSSPVKKRAPAPAPAAAAKEVQSSPVKPSARTTRRAAAGGAGHRKEPATGDAEPAAATATRTTRRKAAATVLASEQEELPAPVARVTRSGRSTRKA</sequence>
<feature type="region of interest" description="Disordered" evidence="1">
    <location>
        <begin position="461"/>
        <end position="602"/>
    </location>
</feature>
<dbReference type="SUPFAM" id="SSF49879">
    <property type="entry name" value="SMAD/FHA domain"/>
    <property type="match status" value="1"/>
</dbReference>
<feature type="compositionally biased region" description="Basic residues" evidence="1">
    <location>
        <begin position="1246"/>
        <end position="1258"/>
    </location>
</feature>
<feature type="compositionally biased region" description="Low complexity" evidence="1">
    <location>
        <begin position="644"/>
        <end position="661"/>
    </location>
</feature>
<dbReference type="Gene3D" id="2.60.200.20">
    <property type="match status" value="1"/>
</dbReference>
<feature type="compositionally biased region" description="Polar residues" evidence="1">
    <location>
        <begin position="1062"/>
        <end position="1071"/>
    </location>
</feature>
<dbReference type="Pfam" id="PF00498">
    <property type="entry name" value="FHA"/>
    <property type="match status" value="1"/>
</dbReference>
<feature type="compositionally biased region" description="Low complexity" evidence="1">
    <location>
        <begin position="1298"/>
        <end position="1310"/>
    </location>
</feature>
<feature type="compositionally biased region" description="Low complexity" evidence="1">
    <location>
        <begin position="1188"/>
        <end position="1212"/>
    </location>
</feature>
<feature type="compositionally biased region" description="Basic residues" evidence="1">
    <location>
        <begin position="914"/>
        <end position="928"/>
    </location>
</feature>
<dbReference type="EMBL" id="KZ819321">
    <property type="protein sequence ID" value="PWN23672.1"/>
    <property type="molecule type" value="Genomic_DNA"/>
</dbReference>
<feature type="compositionally biased region" description="Low complexity" evidence="1">
    <location>
        <begin position="1030"/>
        <end position="1048"/>
    </location>
</feature>
<keyword evidence="4" id="KW-1185">Reference proteome</keyword>
<feature type="compositionally biased region" description="Polar residues" evidence="1">
    <location>
        <begin position="1"/>
        <end position="11"/>
    </location>
</feature>
<protein>
    <recommendedName>
        <fullName evidence="2">FHA domain-containing protein</fullName>
    </recommendedName>
</protein>
<feature type="region of interest" description="Disordered" evidence="1">
    <location>
        <begin position="642"/>
        <end position="663"/>
    </location>
</feature>
<feature type="region of interest" description="Disordered" evidence="1">
    <location>
        <begin position="1"/>
        <end position="41"/>
    </location>
</feature>
<feature type="compositionally biased region" description="Acidic residues" evidence="1">
    <location>
        <begin position="512"/>
        <end position="531"/>
    </location>
</feature>
<gene>
    <name evidence="3" type="ORF">BCV69DRAFT_7197</name>
</gene>
<dbReference type="InterPro" id="IPR000253">
    <property type="entry name" value="FHA_dom"/>
</dbReference>
<feature type="domain" description="FHA" evidence="2">
    <location>
        <begin position="66"/>
        <end position="115"/>
    </location>
</feature>
<feature type="region of interest" description="Disordered" evidence="1">
    <location>
        <begin position="869"/>
        <end position="932"/>
    </location>
</feature>
<evidence type="ECO:0000313" key="4">
    <source>
        <dbReference type="Proteomes" id="UP000245942"/>
    </source>
</evidence>
<feature type="compositionally biased region" description="Acidic residues" evidence="1">
    <location>
        <begin position="396"/>
        <end position="412"/>
    </location>
</feature>
<dbReference type="CDD" id="cd22673">
    <property type="entry name" value="FHA_Ki67"/>
    <property type="match status" value="1"/>
</dbReference>
<feature type="region of interest" description="Disordered" evidence="1">
    <location>
        <begin position="308"/>
        <end position="445"/>
    </location>
</feature>
<reference evidence="3 4" key="1">
    <citation type="journal article" date="2018" name="Mol. Biol. Evol.">
        <title>Broad Genomic Sampling Reveals a Smut Pathogenic Ancestry of the Fungal Clade Ustilaginomycotina.</title>
        <authorList>
            <person name="Kijpornyongpan T."/>
            <person name="Mondo S.J."/>
            <person name="Barry K."/>
            <person name="Sandor L."/>
            <person name="Lee J."/>
            <person name="Lipzen A."/>
            <person name="Pangilinan J."/>
            <person name="LaButti K."/>
            <person name="Hainaut M."/>
            <person name="Henrissat B."/>
            <person name="Grigoriev I.V."/>
            <person name="Spatafora J.W."/>
            <person name="Aime M.C."/>
        </authorList>
    </citation>
    <scope>NUCLEOTIDE SEQUENCE [LARGE SCALE GENOMIC DNA]</scope>
    <source>
        <strain evidence="3 4">MCA 4718</strain>
    </source>
</reference>
<feature type="compositionally biased region" description="Polar residues" evidence="1">
    <location>
        <begin position="869"/>
        <end position="894"/>
    </location>
</feature>
<feature type="region of interest" description="Disordered" evidence="1">
    <location>
        <begin position="961"/>
        <end position="1345"/>
    </location>
</feature>
<dbReference type="SMART" id="SM00240">
    <property type="entry name" value="FHA"/>
    <property type="match status" value="1"/>
</dbReference>
<feature type="region of interest" description="Disordered" evidence="1">
    <location>
        <begin position="697"/>
        <end position="716"/>
    </location>
</feature>
<dbReference type="OrthoDB" id="6288785at2759"/>
<accession>A0A316UEN0</accession>
<feature type="compositionally biased region" description="Low complexity" evidence="1">
    <location>
        <begin position="1117"/>
        <end position="1128"/>
    </location>
</feature>
<feature type="compositionally biased region" description="Low complexity" evidence="1">
    <location>
        <begin position="968"/>
        <end position="978"/>
    </location>
</feature>
<evidence type="ECO:0000313" key="3">
    <source>
        <dbReference type="EMBL" id="PWN23672.1"/>
    </source>
</evidence>
<dbReference type="STRING" id="1684307.A0A316UEN0"/>
<dbReference type="InterPro" id="IPR008984">
    <property type="entry name" value="SMAD_FHA_dom_sf"/>
</dbReference>
<proteinExistence type="predicted"/>
<feature type="compositionally biased region" description="Basic residues" evidence="1">
    <location>
        <begin position="1132"/>
        <end position="1145"/>
    </location>
</feature>
<feature type="compositionally biased region" description="Basic and acidic residues" evidence="1">
    <location>
        <begin position="384"/>
        <end position="395"/>
    </location>
</feature>
<feature type="compositionally biased region" description="Low complexity" evidence="1">
    <location>
        <begin position="416"/>
        <end position="434"/>
    </location>
</feature>
<feature type="compositionally biased region" description="Basic and acidic residues" evidence="1">
    <location>
        <begin position="26"/>
        <end position="36"/>
    </location>
</feature>
<feature type="compositionally biased region" description="Acidic residues" evidence="1">
    <location>
        <begin position="490"/>
        <end position="504"/>
    </location>
</feature>
<organism evidence="3 4">
    <name type="scientific">Pseudomicrostroma glucosiphilum</name>
    <dbReference type="NCBI Taxonomy" id="1684307"/>
    <lineage>
        <taxon>Eukaryota</taxon>
        <taxon>Fungi</taxon>
        <taxon>Dikarya</taxon>
        <taxon>Basidiomycota</taxon>
        <taxon>Ustilaginomycotina</taxon>
        <taxon>Exobasidiomycetes</taxon>
        <taxon>Microstromatales</taxon>
        <taxon>Microstromatales incertae sedis</taxon>
        <taxon>Pseudomicrostroma</taxon>
    </lineage>
</organism>
<evidence type="ECO:0000259" key="2">
    <source>
        <dbReference type="PROSITE" id="PS50006"/>
    </source>
</evidence>
<name>A0A316UEN0_9BASI</name>
<dbReference type="PROSITE" id="PS50006">
    <property type="entry name" value="FHA_DOMAIN"/>
    <property type="match status" value="1"/>
</dbReference>
<dbReference type="RefSeq" id="XP_025350832.1">
    <property type="nucleotide sequence ID" value="XM_025495480.1"/>
</dbReference>
<dbReference type="Proteomes" id="UP000245942">
    <property type="component" value="Unassembled WGS sequence"/>
</dbReference>
<evidence type="ECO:0000256" key="1">
    <source>
        <dbReference type="SAM" id="MobiDB-lite"/>
    </source>
</evidence>
<dbReference type="GeneID" id="37017214"/>
<feature type="compositionally biased region" description="Acidic residues" evidence="1">
    <location>
        <begin position="1220"/>
        <end position="1239"/>
    </location>
</feature>